<proteinExistence type="predicted"/>
<dbReference type="Proteomes" id="UP001411173">
    <property type="component" value="Unassembled WGS sequence"/>
</dbReference>
<sequence length="132" mass="15572">MNKEIFGYHIFPDIYFELEKKSLINVSQKHMTQRTNVVFLRDTMFRLLVFILENAGEGIIYDATILLEVWDRYGLSSSNQRLWQVMSALKNKLRMTNAPEDLIMRVDSKGFFVRKDLITVLYCDKKTKKARA</sequence>
<comment type="caution">
    <text evidence="1">The sequence shown here is derived from an EMBL/GenBank/DDBJ whole genome shotgun (WGS) entry which is preliminary data.</text>
</comment>
<dbReference type="RefSeq" id="WP_343194622.1">
    <property type="nucleotide sequence ID" value="NZ_JBCIVJ010000020.1"/>
</dbReference>
<dbReference type="EMBL" id="JBCIVJ010000020">
    <property type="protein sequence ID" value="MEN0581395.1"/>
    <property type="molecule type" value="Genomic_DNA"/>
</dbReference>
<evidence type="ECO:0000313" key="1">
    <source>
        <dbReference type="EMBL" id="MEN0581395.1"/>
    </source>
</evidence>
<reference evidence="1 2" key="1">
    <citation type="submission" date="2024-02" db="EMBL/GenBank/DDBJ databases">
        <title>Whole genome of MDR Enterobacteriaceae from southern Thailand.</title>
        <authorList>
            <person name="Surachat K."/>
        </authorList>
    </citation>
    <scope>NUCLEOTIDE SEQUENCE [LARGE SCALE GENOMIC DNA]</scope>
    <source>
        <strain evidence="1 2">PSU_29</strain>
    </source>
</reference>
<dbReference type="InterPro" id="IPR036388">
    <property type="entry name" value="WH-like_DNA-bd_sf"/>
</dbReference>
<protein>
    <recommendedName>
        <fullName evidence="3">OmpR/PhoB-type domain-containing protein</fullName>
    </recommendedName>
</protein>
<name>A0ABU9VAC1_9ENTR</name>
<dbReference type="InterPro" id="IPR016032">
    <property type="entry name" value="Sig_transdc_resp-reg_C-effctor"/>
</dbReference>
<evidence type="ECO:0008006" key="3">
    <source>
        <dbReference type="Google" id="ProtNLM"/>
    </source>
</evidence>
<keyword evidence="2" id="KW-1185">Reference proteome</keyword>
<dbReference type="Gene3D" id="1.10.10.10">
    <property type="entry name" value="Winged helix-like DNA-binding domain superfamily/Winged helix DNA-binding domain"/>
    <property type="match status" value="1"/>
</dbReference>
<evidence type="ECO:0000313" key="2">
    <source>
        <dbReference type="Proteomes" id="UP001411173"/>
    </source>
</evidence>
<accession>A0ABU9VAC1</accession>
<gene>
    <name evidence="1" type="ORF">AAIG39_20670</name>
</gene>
<organism evidence="1 2">
    <name type="scientific">Phytobacter palmae</name>
    <dbReference type="NCBI Taxonomy" id="1855371"/>
    <lineage>
        <taxon>Bacteria</taxon>
        <taxon>Pseudomonadati</taxon>
        <taxon>Pseudomonadota</taxon>
        <taxon>Gammaproteobacteria</taxon>
        <taxon>Enterobacterales</taxon>
        <taxon>Enterobacteriaceae</taxon>
        <taxon>Phytobacter</taxon>
    </lineage>
</organism>
<dbReference type="SUPFAM" id="SSF46894">
    <property type="entry name" value="C-terminal effector domain of the bipartite response regulators"/>
    <property type="match status" value="1"/>
</dbReference>